<comment type="function">
    <text evidence="8">Reversible hydration of carbon dioxide.</text>
</comment>
<dbReference type="GO" id="GO:0015976">
    <property type="term" value="P:carbon utilization"/>
    <property type="evidence" value="ECO:0007669"/>
    <property type="project" value="InterPro"/>
</dbReference>
<dbReference type="OrthoDB" id="9797527at2"/>
<keyword evidence="10" id="KW-1185">Reference proteome</keyword>
<evidence type="ECO:0000256" key="7">
    <source>
        <dbReference type="PIRSR" id="PIRSR601765-1"/>
    </source>
</evidence>
<dbReference type="PANTHER" id="PTHR11002:SF76">
    <property type="entry name" value="CARBONIC ANHYDRASE"/>
    <property type="match status" value="1"/>
</dbReference>
<feature type="binding site" evidence="7">
    <location>
        <position position="102"/>
    </location>
    <ligand>
        <name>Zn(2+)</name>
        <dbReference type="ChEBI" id="CHEBI:29105"/>
    </ligand>
</feature>
<sequence length="227" mass="24728">MFPTVLTEGYRSFLGERLPQERKKYERLAKGQDPDVLLIGCCDSRVAPEVIFDVGPGEIFTIRNVANIVPPYEEVGGHHGTSSAIEFAVQGLNVKHIVVLGHATCGGIKAYADGAKPLSPGDFIGKWVSLIEPAAKTLEARGEATDRPDYLTRLEFASIEQSLKNLLTFGFVRERVESGRLHLHGAHFGIEKGELLILDPATGEFQSVVERDGKSLRPSALISCSES</sequence>
<comment type="catalytic activity">
    <reaction evidence="6 8">
        <text>hydrogencarbonate + H(+) = CO2 + H2O</text>
        <dbReference type="Rhea" id="RHEA:10748"/>
        <dbReference type="ChEBI" id="CHEBI:15377"/>
        <dbReference type="ChEBI" id="CHEBI:15378"/>
        <dbReference type="ChEBI" id="CHEBI:16526"/>
        <dbReference type="ChEBI" id="CHEBI:17544"/>
        <dbReference type="EC" id="4.2.1.1"/>
    </reaction>
</comment>
<dbReference type="GO" id="GO:0004089">
    <property type="term" value="F:carbonate dehydratase activity"/>
    <property type="evidence" value="ECO:0007669"/>
    <property type="project" value="UniProtKB-UniRule"/>
</dbReference>
<evidence type="ECO:0000256" key="3">
    <source>
        <dbReference type="ARBA" id="ARBA00022723"/>
    </source>
</evidence>
<evidence type="ECO:0000313" key="10">
    <source>
        <dbReference type="Proteomes" id="UP000321750"/>
    </source>
</evidence>
<feature type="binding site" evidence="7">
    <location>
        <position position="43"/>
    </location>
    <ligand>
        <name>Zn(2+)</name>
        <dbReference type="ChEBI" id="CHEBI:29105"/>
    </ligand>
</feature>
<evidence type="ECO:0000256" key="5">
    <source>
        <dbReference type="ARBA" id="ARBA00023239"/>
    </source>
</evidence>
<reference evidence="9 10" key="1">
    <citation type="submission" date="2019-07" db="EMBL/GenBank/DDBJ databases">
        <title>Whole genome shotgun sequence of Methylobacterium gnaphalii NBRC 107716.</title>
        <authorList>
            <person name="Hosoyama A."/>
            <person name="Uohara A."/>
            <person name="Ohji S."/>
            <person name="Ichikawa N."/>
        </authorList>
    </citation>
    <scope>NUCLEOTIDE SEQUENCE [LARGE SCALE GENOMIC DNA]</scope>
    <source>
        <strain evidence="9 10">NBRC 107716</strain>
    </source>
</reference>
<comment type="caution">
    <text evidence="9">The sequence shown here is derived from an EMBL/GenBank/DDBJ whole genome shotgun (WGS) entry which is preliminary data.</text>
</comment>
<evidence type="ECO:0000256" key="1">
    <source>
        <dbReference type="ARBA" id="ARBA00006217"/>
    </source>
</evidence>
<dbReference type="Proteomes" id="UP000321750">
    <property type="component" value="Unassembled WGS sequence"/>
</dbReference>
<dbReference type="PANTHER" id="PTHR11002">
    <property type="entry name" value="CARBONIC ANHYDRASE"/>
    <property type="match status" value="1"/>
</dbReference>
<dbReference type="Pfam" id="PF00484">
    <property type="entry name" value="Pro_CA"/>
    <property type="match status" value="1"/>
</dbReference>
<comment type="similarity">
    <text evidence="1 8">Belongs to the beta-class carbonic anhydrase family.</text>
</comment>
<dbReference type="EC" id="4.2.1.1" evidence="2 8"/>
<dbReference type="SMART" id="SM00947">
    <property type="entry name" value="Pro_CA"/>
    <property type="match status" value="1"/>
</dbReference>
<name>A0A512JLE8_9HYPH</name>
<comment type="cofactor">
    <cofactor evidence="7">
        <name>Zn(2+)</name>
        <dbReference type="ChEBI" id="CHEBI:29105"/>
    </cofactor>
    <text evidence="7">Binds 1 zinc ion per subunit.</text>
</comment>
<keyword evidence="5 8" id="KW-0456">Lyase</keyword>
<protein>
    <recommendedName>
        <fullName evidence="2 8">Carbonic anhydrase</fullName>
        <ecNumber evidence="2 8">4.2.1.1</ecNumber>
    </recommendedName>
    <alternativeName>
        <fullName evidence="8">Carbonate dehydratase</fullName>
    </alternativeName>
</protein>
<dbReference type="PROSITE" id="PS00705">
    <property type="entry name" value="PROK_CO2_ANHYDRASE_2"/>
    <property type="match status" value="1"/>
</dbReference>
<feature type="binding site" evidence="7">
    <location>
        <position position="41"/>
    </location>
    <ligand>
        <name>Zn(2+)</name>
        <dbReference type="ChEBI" id="CHEBI:29105"/>
    </ligand>
</feature>
<evidence type="ECO:0000313" key="9">
    <source>
        <dbReference type="EMBL" id="GEP10776.1"/>
    </source>
</evidence>
<dbReference type="InterPro" id="IPR001765">
    <property type="entry name" value="Carbonic_anhydrase"/>
</dbReference>
<dbReference type="RefSeq" id="WP_147047030.1">
    <property type="nucleotide sequence ID" value="NZ_BJZV01000013.1"/>
</dbReference>
<evidence type="ECO:0000256" key="6">
    <source>
        <dbReference type="ARBA" id="ARBA00048348"/>
    </source>
</evidence>
<dbReference type="CDD" id="cd00884">
    <property type="entry name" value="beta_CA_cladeB"/>
    <property type="match status" value="1"/>
</dbReference>
<dbReference type="EMBL" id="BJZV01000013">
    <property type="protein sequence ID" value="GEP10776.1"/>
    <property type="molecule type" value="Genomic_DNA"/>
</dbReference>
<evidence type="ECO:0000256" key="4">
    <source>
        <dbReference type="ARBA" id="ARBA00022833"/>
    </source>
</evidence>
<dbReference type="InterPro" id="IPR036874">
    <property type="entry name" value="Carbonic_anhydrase_sf"/>
</dbReference>
<accession>A0A512JLE8</accession>
<keyword evidence="3 7" id="KW-0479">Metal-binding</keyword>
<dbReference type="GO" id="GO:0008270">
    <property type="term" value="F:zinc ion binding"/>
    <property type="evidence" value="ECO:0007669"/>
    <property type="project" value="UniProtKB-UniRule"/>
</dbReference>
<gene>
    <name evidence="9" type="ORF">MGN01_26210</name>
</gene>
<dbReference type="InterPro" id="IPR045066">
    <property type="entry name" value="Beta_CA_cladeB"/>
</dbReference>
<dbReference type="Gene3D" id="3.40.1050.10">
    <property type="entry name" value="Carbonic anhydrase"/>
    <property type="match status" value="1"/>
</dbReference>
<dbReference type="InterPro" id="IPR015892">
    <property type="entry name" value="Carbonic_anhydrase_CS"/>
</dbReference>
<feature type="binding site" evidence="7">
    <location>
        <position position="105"/>
    </location>
    <ligand>
        <name>Zn(2+)</name>
        <dbReference type="ChEBI" id="CHEBI:29105"/>
    </ligand>
</feature>
<dbReference type="AlphaFoldDB" id="A0A512JLE8"/>
<keyword evidence="4 7" id="KW-0862">Zinc</keyword>
<dbReference type="SUPFAM" id="SSF53056">
    <property type="entry name" value="beta-carbonic anhydrase, cab"/>
    <property type="match status" value="1"/>
</dbReference>
<proteinExistence type="inferred from homology"/>
<organism evidence="9 10">
    <name type="scientific">Methylobacterium gnaphalii</name>
    <dbReference type="NCBI Taxonomy" id="1010610"/>
    <lineage>
        <taxon>Bacteria</taxon>
        <taxon>Pseudomonadati</taxon>
        <taxon>Pseudomonadota</taxon>
        <taxon>Alphaproteobacteria</taxon>
        <taxon>Hyphomicrobiales</taxon>
        <taxon>Methylobacteriaceae</taxon>
        <taxon>Methylobacterium</taxon>
    </lineage>
</organism>
<evidence type="ECO:0000256" key="2">
    <source>
        <dbReference type="ARBA" id="ARBA00012925"/>
    </source>
</evidence>
<evidence type="ECO:0000256" key="8">
    <source>
        <dbReference type="RuleBase" id="RU003956"/>
    </source>
</evidence>